<dbReference type="InterPro" id="IPR036069">
    <property type="entry name" value="DUF34/NIF3_sf"/>
</dbReference>
<reference evidence="2 3" key="1">
    <citation type="submission" date="2019-06" db="EMBL/GenBank/DDBJ databases">
        <authorList>
            <person name="Palmer J.M."/>
        </authorList>
    </citation>
    <scope>NUCLEOTIDE SEQUENCE [LARGE SCALE GENOMIC DNA]</scope>
    <source>
        <strain evidence="2 3">TWF191</strain>
    </source>
</reference>
<dbReference type="EMBL" id="WIPF01000002">
    <property type="protein sequence ID" value="KAF3231942.1"/>
    <property type="molecule type" value="Genomic_DNA"/>
</dbReference>
<name>A0A6G1MLX4_ORBOL</name>
<gene>
    <name evidence="2" type="ORF">TWF191_003918</name>
</gene>
<sequence>MTTKNCHGRWILAFYTPRSCLEACKAAVFAAGAGRYPGPGNYTECCWTTFGTGQYRPGNTANPHIGAVGELEQVEEAKVEVLCIGQEVLETAIQGLKEAHEYEEPAYHILKIDDVL</sequence>
<evidence type="ECO:0000313" key="2">
    <source>
        <dbReference type="EMBL" id="KAF3231942.1"/>
    </source>
</evidence>
<comment type="caution">
    <text evidence="2">The sequence shown here is derived from an EMBL/GenBank/DDBJ whole genome shotgun (WGS) entry which is preliminary data.</text>
</comment>
<dbReference type="Proteomes" id="UP000483672">
    <property type="component" value="Unassembled WGS sequence"/>
</dbReference>
<accession>A0A6G1MLX4</accession>
<dbReference type="PANTHER" id="PTHR41774:SF1">
    <property type="entry name" value="NGG1P INTERACTING FACTOR NIF3"/>
    <property type="match status" value="1"/>
</dbReference>
<evidence type="ECO:0000256" key="1">
    <source>
        <dbReference type="ARBA" id="ARBA00020998"/>
    </source>
</evidence>
<proteinExistence type="predicted"/>
<organism evidence="2 3">
    <name type="scientific">Orbilia oligospora</name>
    <name type="common">Nematode-trapping fungus</name>
    <name type="synonym">Arthrobotrys oligospora</name>
    <dbReference type="NCBI Taxonomy" id="2813651"/>
    <lineage>
        <taxon>Eukaryota</taxon>
        <taxon>Fungi</taxon>
        <taxon>Dikarya</taxon>
        <taxon>Ascomycota</taxon>
        <taxon>Pezizomycotina</taxon>
        <taxon>Orbiliomycetes</taxon>
        <taxon>Orbiliales</taxon>
        <taxon>Orbiliaceae</taxon>
        <taxon>Orbilia</taxon>
    </lineage>
</organism>
<protein>
    <recommendedName>
        <fullName evidence="1">ATP phosphoribosyltransferase</fullName>
    </recommendedName>
</protein>
<dbReference type="PANTHER" id="PTHR41774">
    <property type="match status" value="1"/>
</dbReference>
<dbReference type="AlphaFoldDB" id="A0A6G1MLX4"/>
<dbReference type="InterPro" id="IPR015867">
    <property type="entry name" value="N-reg_PII/ATP_PRibTrfase_C"/>
</dbReference>
<dbReference type="Gene3D" id="3.30.70.120">
    <property type="match status" value="1"/>
</dbReference>
<evidence type="ECO:0000313" key="3">
    <source>
        <dbReference type="Proteomes" id="UP000483672"/>
    </source>
</evidence>
<dbReference type="SUPFAM" id="SSF102705">
    <property type="entry name" value="NIF3 (NGG1p interacting factor 3)-like"/>
    <property type="match status" value="1"/>
</dbReference>